<organism evidence="1 2">
    <name type="scientific">Ataeniobius toweri</name>
    <dbReference type="NCBI Taxonomy" id="208326"/>
    <lineage>
        <taxon>Eukaryota</taxon>
        <taxon>Metazoa</taxon>
        <taxon>Chordata</taxon>
        <taxon>Craniata</taxon>
        <taxon>Vertebrata</taxon>
        <taxon>Euteleostomi</taxon>
        <taxon>Actinopterygii</taxon>
        <taxon>Neopterygii</taxon>
        <taxon>Teleostei</taxon>
        <taxon>Neoteleostei</taxon>
        <taxon>Acanthomorphata</taxon>
        <taxon>Ovalentaria</taxon>
        <taxon>Atherinomorphae</taxon>
        <taxon>Cyprinodontiformes</taxon>
        <taxon>Goodeidae</taxon>
        <taxon>Ataeniobius</taxon>
    </lineage>
</organism>
<name>A0ABU7CEQ0_9TELE</name>
<sequence>MVWNLKQLGVNSDDKIKAYLIQLKHIIVLSRHLSTADLTGAMLYLHCVPSVSKPYLPCSLPRRSPPEGHRCAVPMKGFTSNQIKESPVNAWLLMIYLNCLNCKTSTGCRSSNININ</sequence>
<evidence type="ECO:0000313" key="2">
    <source>
        <dbReference type="Proteomes" id="UP001345963"/>
    </source>
</evidence>
<proteinExistence type="predicted"/>
<reference evidence="1 2" key="1">
    <citation type="submission" date="2021-07" db="EMBL/GenBank/DDBJ databases">
        <authorList>
            <person name="Palmer J.M."/>
        </authorList>
    </citation>
    <scope>NUCLEOTIDE SEQUENCE [LARGE SCALE GENOMIC DNA]</scope>
    <source>
        <strain evidence="1 2">AT_MEX2019</strain>
        <tissue evidence="1">Muscle</tissue>
    </source>
</reference>
<dbReference type="Proteomes" id="UP001345963">
    <property type="component" value="Unassembled WGS sequence"/>
</dbReference>
<gene>
    <name evidence="1" type="ORF">ATANTOWER_000815</name>
</gene>
<protein>
    <submittedName>
        <fullName evidence="1">Uncharacterized protein</fullName>
    </submittedName>
</protein>
<dbReference type="EMBL" id="JAHUTI010089590">
    <property type="protein sequence ID" value="MED6261097.1"/>
    <property type="molecule type" value="Genomic_DNA"/>
</dbReference>
<keyword evidence="2" id="KW-1185">Reference proteome</keyword>
<comment type="caution">
    <text evidence="1">The sequence shown here is derived from an EMBL/GenBank/DDBJ whole genome shotgun (WGS) entry which is preliminary data.</text>
</comment>
<accession>A0ABU7CEQ0</accession>
<evidence type="ECO:0000313" key="1">
    <source>
        <dbReference type="EMBL" id="MED6261097.1"/>
    </source>
</evidence>